<protein>
    <submittedName>
        <fullName evidence="2">Thymidylate kinase</fullName>
    </submittedName>
</protein>
<keyword evidence="2" id="KW-0418">Kinase</keyword>
<name>A0AAI8KB40_9PSED</name>
<organism evidence="2 3">
    <name type="scientific">Pseudomonas parafulva</name>
    <dbReference type="NCBI Taxonomy" id="157782"/>
    <lineage>
        <taxon>Bacteria</taxon>
        <taxon>Pseudomonadati</taxon>
        <taxon>Pseudomonadota</taxon>
        <taxon>Gammaproteobacteria</taxon>
        <taxon>Pseudomonadales</taxon>
        <taxon>Pseudomonadaceae</taxon>
        <taxon>Pseudomonas</taxon>
    </lineage>
</organism>
<dbReference type="EMBL" id="CP031641">
    <property type="protein sequence ID" value="AXO87933.1"/>
    <property type="molecule type" value="Genomic_DNA"/>
</dbReference>
<dbReference type="RefSeq" id="WP_039576752.1">
    <property type="nucleotide sequence ID" value="NZ_CP009747.1"/>
</dbReference>
<dbReference type="SUPFAM" id="SSF52540">
    <property type="entry name" value="P-loop containing nucleoside triphosphate hydrolases"/>
    <property type="match status" value="1"/>
</dbReference>
<dbReference type="InterPro" id="IPR027417">
    <property type="entry name" value="P-loop_NTPase"/>
</dbReference>
<reference evidence="2 3" key="1">
    <citation type="submission" date="2018-08" db="EMBL/GenBank/DDBJ databases">
        <authorList>
            <person name="Lee Y."/>
            <person name="Kakembo D."/>
        </authorList>
    </citation>
    <scope>NUCLEOTIDE SEQUENCE [LARGE SCALE GENOMIC DNA]</scope>
    <source>
        <strain evidence="2 3">JBCS1880</strain>
    </source>
</reference>
<keyword evidence="2" id="KW-0808">Transferase</keyword>
<dbReference type="GO" id="GO:0016301">
    <property type="term" value="F:kinase activity"/>
    <property type="evidence" value="ECO:0007669"/>
    <property type="project" value="UniProtKB-KW"/>
</dbReference>
<dbReference type="AlphaFoldDB" id="A0AAI8KB40"/>
<evidence type="ECO:0000259" key="1">
    <source>
        <dbReference type="Pfam" id="PF02223"/>
    </source>
</evidence>
<accession>A0AAI8KB40</accession>
<gene>
    <name evidence="2" type="ORF">DZC75_07925</name>
</gene>
<sequence>MSAPLFVSLDGPKGVGKTTLLEAIARALRLEDHKVVRLSERNHDPFRAQTMALVNAFARAPCVELELRICEQLADSRAWISRHVLPNQLPGSIILMDRWYASDAAFRRTVSFADIQRLNLERGVQVPDLQVAVITRSELSWARAQARRGGLRSTVLQSAQGHAACTDAFEQAMAGQDWLVCRNEGALEVAIAQVVAGVRERLEARTDG</sequence>
<evidence type="ECO:0000313" key="3">
    <source>
        <dbReference type="Proteomes" id="UP000258127"/>
    </source>
</evidence>
<proteinExistence type="predicted"/>
<dbReference type="CDD" id="cd01672">
    <property type="entry name" value="TMPK"/>
    <property type="match status" value="1"/>
</dbReference>
<dbReference type="Gene3D" id="3.40.50.300">
    <property type="entry name" value="P-loop containing nucleotide triphosphate hydrolases"/>
    <property type="match status" value="1"/>
</dbReference>
<dbReference type="Proteomes" id="UP000258127">
    <property type="component" value="Chromosome"/>
</dbReference>
<evidence type="ECO:0000313" key="2">
    <source>
        <dbReference type="EMBL" id="AXO87933.1"/>
    </source>
</evidence>
<dbReference type="Pfam" id="PF02223">
    <property type="entry name" value="Thymidylate_kin"/>
    <property type="match status" value="1"/>
</dbReference>
<feature type="domain" description="Thymidylate kinase-like" evidence="1">
    <location>
        <begin position="9"/>
        <end position="177"/>
    </location>
</feature>
<dbReference type="KEGG" id="ppv:NJ69_05105"/>
<keyword evidence="3" id="KW-1185">Reference proteome</keyword>
<dbReference type="InterPro" id="IPR039430">
    <property type="entry name" value="Thymidylate_kin-like_dom"/>
</dbReference>